<dbReference type="EMBL" id="JACEFG010000001">
    <property type="protein sequence ID" value="MBA2173771.1"/>
    <property type="molecule type" value="Genomic_DNA"/>
</dbReference>
<keyword evidence="3" id="KW-1185">Reference proteome</keyword>
<feature type="transmembrane region" description="Helical" evidence="1">
    <location>
        <begin position="6"/>
        <end position="23"/>
    </location>
</feature>
<evidence type="ECO:0000256" key="1">
    <source>
        <dbReference type="SAM" id="Phobius"/>
    </source>
</evidence>
<sequence length="156" mass="16283">MDEELIAIGTVIAAISATPLFAWTTEQEKSLKLWGNTLQATGNGLTADDIDTSSIGQVASVLSSSGNITVIAGIFNENNRKIRTIQGNQLQALGASIALSEGVEKNELTLIIGNGLQAIGNALQAEGARLSKDDWTLLGSWIQAAGATLIAVEAYE</sequence>
<name>A0A838CPA8_9BACI</name>
<keyword evidence="1" id="KW-0472">Membrane</keyword>
<dbReference type="Pfam" id="PF22116">
    <property type="entry name" value="DUF6944"/>
    <property type="match status" value="1"/>
</dbReference>
<accession>A0A838CPA8</accession>
<evidence type="ECO:0000313" key="2">
    <source>
        <dbReference type="EMBL" id="MBA2173771.1"/>
    </source>
</evidence>
<dbReference type="RefSeq" id="WP_181470808.1">
    <property type="nucleotide sequence ID" value="NZ_JACEFG010000001.1"/>
</dbReference>
<dbReference type="InterPro" id="IPR054224">
    <property type="entry name" value="DUF6944"/>
</dbReference>
<evidence type="ECO:0000313" key="3">
    <source>
        <dbReference type="Proteomes" id="UP000571017"/>
    </source>
</evidence>
<dbReference type="Proteomes" id="UP000571017">
    <property type="component" value="Unassembled WGS sequence"/>
</dbReference>
<comment type="caution">
    <text evidence="2">The sequence shown here is derived from an EMBL/GenBank/DDBJ whole genome shotgun (WGS) entry which is preliminary data.</text>
</comment>
<proteinExistence type="predicted"/>
<gene>
    <name evidence="2" type="ORF">H0266_02555</name>
</gene>
<reference evidence="2 3" key="1">
    <citation type="journal article" date="2004" name="Extremophiles">
        <title>Halobacillus locisalis sp. nov., a halophilic bacterium isolated from a marine solar saltern of the Yellow Sea in Korea.</title>
        <authorList>
            <person name="Yoon J.H."/>
            <person name="Kang K.H."/>
            <person name="Oh T.K."/>
            <person name="Park Y.H."/>
        </authorList>
    </citation>
    <scope>NUCLEOTIDE SEQUENCE [LARGE SCALE GENOMIC DNA]</scope>
    <source>
        <strain evidence="2 3">KCTC 3788</strain>
    </source>
</reference>
<protein>
    <submittedName>
        <fullName evidence="2">Uncharacterized protein</fullName>
    </submittedName>
</protein>
<organism evidence="2 3">
    <name type="scientific">Halobacillus locisalis</name>
    <dbReference type="NCBI Taxonomy" id="220753"/>
    <lineage>
        <taxon>Bacteria</taxon>
        <taxon>Bacillati</taxon>
        <taxon>Bacillota</taxon>
        <taxon>Bacilli</taxon>
        <taxon>Bacillales</taxon>
        <taxon>Bacillaceae</taxon>
        <taxon>Halobacillus</taxon>
    </lineage>
</organism>
<keyword evidence="1" id="KW-0812">Transmembrane</keyword>
<dbReference type="AlphaFoldDB" id="A0A838CPA8"/>
<keyword evidence="1" id="KW-1133">Transmembrane helix</keyword>